<proteinExistence type="predicted"/>
<name>A0A1D6Q2T8_MAIZE</name>
<gene>
    <name evidence="1" type="ORF">ZEAMMB73_Zm00001d050656</name>
</gene>
<accession>A0A1D6Q2T8</accession>
<dbReference type="InParanoid" id="A0A1D6Q2T8"/>
<organism evidence="1">
    <name type="scientific">Zea mays</name>
    <name type="common">Maize</name>
    <dbReference type="NCBI Taxonomy" id="4577"/>
    <lineage>
        <taxon>Eukaryota</taxon>
        <taxon>Viridiplantae</taxon>
        <taxon>Streptophyta</taxon>
        <taxon>Embryophyta</taxon>
        <taxon>Tracheophyta</taxon>
        <taxon>Spermatophyta</taxon>
        <taxon>Magnoliopsida</taxon>
        <taxon>Liliopsida</taxon>
        <taxon>Poales</taxon>
        <taxon>Poaceae</taxon>
        <taxon>PACMAD clade</taxon>
        <taxon>Panicoideae</taxon>
        <taxon>Andropogonodae</taxon>
        <taxon>Andropogoneae</taxon>
        <taxon>Tripsacinae</taxon>
        <taxon>Zea</taxon>
    </lineage>
</organism>
<sequence>MGNTLPVHDISESTGTSYWDWEEDEEMIWCYQGQAPSPRNGPSSFA</sequence>
<protein>
    <submittedName>
        <fullName evidence="1">Uncharacterized protein</fullName>
    </submittedName>
</protein>
<dbReference type="EMBL" id="CM000780">
    <property type="protein sequence ID" value="AQK52894.1"/>
    <property type="molecule type" value="Genomic_DNA"/>
</dbReference>
<dbReference type="AlphaFoldDB" id="A0A1D6Q2T8"/>
<reference evidence="1" key="1">
    <citation type="submission" date="2015-12" db="EMBL/GenBank/DDBJ databases">
        <title>Update maize B73 reference genome by single molecule sequencing technologies.</title>
        <authorList>
            <consortium name="Maize Genome Sequencing Project"/>
            <person name="Ware D."/>
        </authorList>
    </citation>
    <scope>NUCLEOTIDE SEQUENCE</scope>
    <source>
        <tissue evidence="1">Seedling</tissue>
    </source>
</reference>
<evidence type="ECO:0000313" key="1">
    <source>
        <dbReference type="EMBL" id="AQK52894.1"/>
    </source>
</evidence>